<evidence type="ECO:0000313" key="2">
    <source>
        <dbReference type="Proteomes" id="UP000585474"/>
    </source>
</evidence>
<evidence type="ECO:0000313" key="1">
    <source>
        <dbReference type="EMBL" id="GFY90193.1"/>
    </source>
</evidence>
<gene>
    <name evidence="1" type="ORF">Acr_07g0003900</name>
</gene>
<keyword evidence="2" id="KW-1185">Reference proteome</keyword>
<protein>
    <submittedName>
        <fullName evidence="1">Uncharacterized protein</fullName>
    </submittedName>
</protein>
<organism evidence="1 2">
    <name type="scientific">Actinidia rufa</name>
    <dbReference type="NCBI Taxonomy" id="165716"/>
    <lineage>
        <taxon>Eukaryota</taxon>
        <taxon>Viridiplantae</taxon>
        <taxon>Streptophyta</taxon>
        <taxon>Embryophyta</taxon>
        <taxon>Tracheophyta</taxon>
        <taxon>Spermatophyta</taxon>
        <taxon>Magnoliopsida</taxon>
        <taxon>eudicotyledons</taxon>
        <taxon>Gunneridae</taxon>
        <taxon>Pentapetalae</taxon>
        <taxon>asterids</taxon>
        <taxon>Ericales</taxon>
        <taxon>Actinidiaceae</taxon>
        <taxon>Actinidia</taxon>
    </lineage>
</organism>
<proteinExistence type="predicted"/>
<dbReference type="EMBL" id="BJWL01000007">
    <property type="protein sequence ID" value="GFY90193.1"/>
    <property type="molecule type" value="Genomic_DNA"/>
</dbReference>
<reference evidence="1 2" key="1">
    <citation type="submission" date="2019-07" db="EMBL/GenBank/DDBJ databases">
        <title>De Novo Assembly of kiwifruit Actinidia rufa.</title>
        <authorList>
            <person name="Sugita-Konishi S."/>
            <person name="Sato K."/>
            <person name="Mori E."/>
            <person name="Abe Y."/>
            <person name="Kisaki G."/>
            <person name="Hamano K."/>
            <person name="Suezawa K."/>
            <person name="Otani M."/>
            <person name="Fukuda T."/>
            <person name="Manabe T."/>
            <person name="Gomi K."/>
            <person name="Tabuchi M."/>
            <person name="Akimitsu K."/>
            <person name="Kataoka I."/>
        </authorList>
    </citation>
    <scope>NUCLEOTIDE SEQUENCE [LARGE SCALE GENOMIC DNA]</scope>
    <source>
        <strain evidence="2">cv. Fuchu</strain>
    </source>
</reference>
<accession>A0A7J0EUV8</accession>
<name>A0A7J0EUV8_9ERIC</name>
<dbReference type="Proteomes" id="UP000585474">
    <property type="component" value="Unassembled WGS sequence"/>
</dbReference>
<sequence>MTRGVESSGGREEESEGMRVWRAALESHLGAEREALVVRAMRSVGLNELVVEEESWFWNKVEQFVGVWDVWDFKELDNKEIGEVYAVSESVGVDLLQLVHNK</sequence>
<comment type="caution">
    <text evidence="1">The sequence shown here is derived from an EMBL/GenBank/DDBJ whole genome shotgun (WGS) entry which is preliminary data.</text>
</comment>
<dbReference type="AlphaFoldDB" id="A0A7J0EUV8"/>